<dbReference type="EMBL" id="QEWQ01000003">
    <property type="protein sequence ID" value="PWD81275.1"/>
    <property type="molecule type" value="Genomic_DNA"/>
</dbReference>
<protein>
    <submittedName>
        <fullName evidence="2">RidA family protein</fullName>
    </submittedName>
</protein>
<dbReference type="CDD" id="cd00448">
    <property type="entry name" value="YjgF_YER057c_UK114_family"/>
    <property type="match status" value="1"/>
</dbReference>
<sequence>MKKIINTDHAPAAVGPYSQGNALGNLVFTSGQLPLNPETMKFPEGGIKEQAAQALENLKAILQAADADLSTVLKVTCYLDDINDFADFNEVYTDFFGTENAPARSCFEVGALPMGALVEIEAIAYRKED</sequence>
<name>A0A2U2AF45_9GAMM</name>
<comment type="caution">
    <text evidence="2">The sequence shown here is derived from an EMBL/GenBank/DDBJ whole genome shotgun (WGS) entry which is preliminary data.</text>
</comment>
<dbReference type="PANTHER" id="PTHR11803:SF39">
    <property type="entry name" value="2-IMINOBUTANOATE_2-IMINOPROPANOATE DEAMINASE"/>
    <property type="match status" value="1"/>
</dbReference>
<dbReference type="SUPFAM" id="SSF55298">
    <property type="entry name" value="YjgF-like"/>
    <property type="match status" value="1"/>
</dbReference>
<dbReference type="InterPro" id="IPR006175">
    <property type="entry name" value="YjgF/YER057c/UK114"/>
</dbReference>
<dbReference type="FunFam" id="3.30.1330.40:FF:000001">
    <property type="entry name" value="L-PSP family endoribonuclease"/>
    <property type="match status" value="1"/>
</dbReference>
<reference evidence="3" key="1">
    <citation type="submission" date="2018-05" db="EMBL/GenBank/DDBJ databases">
        <title>Ignatzschineria dubaiensis sp. nov., isolated from necrotic foot tissues of dromedaries (Camelus dromedarius) and associated maggots in Dubai, United Arab Emirates.</title>
        <authorList>
            <person name="Tsang C.C."/>
            <person name="Tang J.Y.M."/>
            <person name="Fong J.Y.H."/>
            <person name="Kinne J."/>
            <person name="Lee H.H."/>
            <person name="Joseph M."/>
            <person name="Jose S."/>
            <person name="Schuster R.K."/>
            <person name="Tang Y."/>
            <person name="Sivakumar S."/>
            <person name="Chen J.H.K."/>
            <person name="Teng J.L.L."/>
            <person name="Lau S.K.P."/>
            <person name="Wernery U."/>
            <person name="Woo P.C.Y."/>
        </authorList>
    </citation>
    <scope>NUCLEOTIDE SEQUENCE [LARGE SCALE GENOMIC DNA]</scope>
    <source>
        <strain evidence="3">KCTC 22644</strain>
    </source>
</reference>
<dbReference type="GO" id="GO:0019239">
    <property type="term" value="F:deaminase activity"/>
    <property type="evidence" value="ECO:0007669"/>
    <property type="project" value="TreeGrafter"/>
</dbReference>
<organism evidence="2 3">
    <name type="scientific">Ignatzschineria ureiclastica</name>
    <dbReference type="NCBI Taxonomy" id="472582"/>
    <lineage>
        <taxon>Bacteria</taxon>
        <taxon>Pseudomonadati</taxon>
        <taxon>Pseudomonadota</taxon>
        <taxon>Gammaproteobacteria</taxon>
        <taxon>Cardiobacteriales</taxon>
        <taxon>Ignatzschineriaceae</taxon>
        <taxon>Ignatzschineria</taxon>
    </lineage>
</organism>
<dbReference type="InterPro" id="IPR006056">
    <property type="entry name" value="RidA"/>
</dbReference>
<comment type="similarity">
    <text evidence="1">Belongs to the RutC family.</text>
</comment>
<dbReference type="InterPro" id="IPR019897">
    <property type="entry name" value="RidA_CS"/>
</dbReference>
<dbReference type="InterPro" id="IPR035959">
    <property type="entry name" value="RutC-like_sf"/>
</dbReference>
<evidence type="ECO:0000313" key="3">
    <source>
        <dbReference type="Proteomes" id="UP000245020"/>
    </source>
</evidence>
<dbReference type="AlphaFoldDB" id="A0A2U2AF45"/>
<proteinExistence type="inferred from homology"/>
<evidence type="ECO:0000313" key="2">
    <source>
        <dbReference type="EMBL" id="PWD81275.1"/>
    </source>
</evidence>
<dbReference type="PROSITE" id="PS01094">
    <property type="entry name" value="UPF0076"/>
    <property type="match status" value="1"/>
</dbReference>
<dbReference type="PANTHER" id="PTHR11803">
    <property type="entry name" value="2-IMINOBUTANOATE/2-IMINOPROPANOATE DEAMINASE RIDA"/>
    <property type="match status" value="1"/>
</dbReference>
<dbReference type="GO" id="GO:0005829">
    <property type="term" value="C:cytosol"/>
    <property type="evidence" value="ECO:0007669"/>
    <property type="project" value="TreeGrafter"/>
</dbReference>
<dbReference type="OrthoDB" id="9803101at2"/>
<dbReference type="RefSeq" id="WP_026878804.1">
    <property type="nucleotide sequence ID" value="NZ_BMYA01000003.1"/>
</dbReference>
<dbReference type="Gene3D" id="3.30.1330.40">
    <property type="entry name" value="RutC-like"/>
    <property type="match status" value="1"/>
</dbReference>
<gene>
    <name evidence="2" type="ORF">DC083_05140</name>
</gene>
<keyword evidence="3" id="KW-1185">Reference proteome</keyword>
<accession>A0A2U2AF45</accession>
<dbReference type="Pfam" id="PF01042">
    <property type="entry name" value="Ribonuc_L-PSP"/>
    <property type="match status" value="1"/>
</dbReference>
<dbReference type="NCBIfam" id="TIGR00004">
    <property type="entry name" value="Rid family detoxifying hydrolase"/>
    <property type="match status" value="1"/>
</dbReference>
<evidence type="ECO:0000256" key="1">
    <source>
        <dbReference type="ARBA" id="ARBA00010552"/>
    </source>
</evidence>
<dbReference type="Proteomes" id="UP000245020">
    <property type="component" value="Unassembled WGS sequence"/>
</dbReference>